<feature type="compositionally biased region" description="Basic and acidic residues" evidence="1">
    <location>
        <begin position="492"/>
        <end position="501"/>
    </location>
</feature>
<gene>
    <name evidence="2" type="ORF">PIIN_00936</name>
</gene>
<feature type="compositionally biased region" description="Low complexity" evidence="1">
    <location>
        <begin position="80"/>
        <end position="94"/>
    </location>
</feature>
<sequence>MDSNLDPSEGGRHYLRKPSILQLIEDSLSGDEEDASTGDRIWREKRDWNDDAFNHRIIDGRARLDQDAWNLTPSQSATTSYAPSMANSSSSFYPTKPSAPSVAQEDDGDNKSGISKYTYYSDLDAEKFIRKIEGRAYNALNETYFLPADEDEWTRLNKQHLAFMVALGELYPEPGVVRALLAPSPSGGRKRILDLGSGTGVWATTMSRNFPDADVVGIDLAPVPLDLESVPSNCRFEIDDINLGLEHFKDSFDLVHARLIGSGLKDFRKTLRDVHACLRPGGMIIWVDVDYDMYTGEEPTYARFALDEDELNPTQNQRSWTQRVIYEMRRGAVGTGRSDLFTMATALDEGLWDDALLDPDTCRTASLYLPLGPWLQGATDGQTQRLKYVGSLIRQDMVGVQRASQAVMKKLGWDPKRVEKWCKFAEDELMAMDPKMWVRIRYAWGRRRAANGSAPSLPPSPKHSPGSESEAGSISAWPYYFVYTTREEAIKEMQVRNEGKDITPPPSPAARKPSAVAPGIDTK</sequence>
<accession>G4T718</accession>
<dbReference type="GO" id="GO:0008168">
    <property type="term" value="F:methyltransferase activity"/>
    <property type="evidence" value="ECO:0007669"/>
    <property type="project" value="TreeGrafter"/>
</dbReference>
<reference evidence="2 3" key="1">
    <citation type="journal article" date="2011" name="PLoS Pathog.">
        <title>Endophytic Life Strategies Decoded by Genome and Transcriptome Analyses of the Mutualistic Root Symbiont Piriformospora indica.</title>
        <authorList>
            <person name="Zuccaro A."/>
            <person name="Lahrmann U."/>
            <person name="Guldener U."/>
            <person name="Langen G."/>
            <person name="Pfiffi S."/>
            <person name="Biedenkopf D."/>
            <person name="Wong P."/>
            <person name="Samans B."/>
            <person name="Grimm C."/>
            <person name="Basiewicz M."/>
            <person name="Murat C."/>
            <person name="Martin F."/>
            <person name="Kogel K.H."/>
        </authorList>
    </citation>
    <scope>NUCLEOTIDE SEQUENCE [LARGE SCALE GENOMIC DNA]</scope>
    <source>
        <strain evidence="2 3">DSM 11827</strain>
    </source>
</reference>
<dbReference type="Proteomes" id="UP000007148">
    <property type="component" value="Unassembled WGS sequence"/>
</dbReference>
<feature type="compositionally biased region" description="Low complexity" evidence="1">
    <location>
        <begin position="509"/>
        <end position="523"/>
    </location>
</feature>
<dbReference type="HOGENOM" id="CLU_010595_5_0_1"/>
<dbReference type="STRING" id="1109443.G4T718"/>
<proteinExistence type="predicted"/>
<evidence type="ECO:0008006" key="4">
    <source>
        <dbReference type="Google" id="ProtNLM"/>
    </source>
</evidence>
<dbReference type="AlphaFoldDB" id="G4T718"/>
<comment type="caution">
    <text evidence="2">The sequence shown here is derived from an EMBL/GenBank/DDBJ whole genome shotgun (WGS) entry which is preliminary data.</text>
</comment>
<dbReference type="InParanoid" id="G4T718"/>
<dbReference type="PANTHER" id="PTHR43591">
    <property type="entry name" value="METHYLTRANSFERASE"/>
    <property type="match status" value="1"/>
</dbReference>
<dbReference type="OrthoDB" id="2013972at2759"/>
<dbReference type="Pfam" id="PF13489">
    <property type="entry name" value="Methyltransf_23"/>
    <property type="match status" value="1"/>
</dbReference>
<dbReference type="SUPFAM" id="SSF53335">
    <property type="entry name" value="S-adenosyl-L-methionine-dependent methyltransferases"/>
    <property type="match status" value="1"/>
</dbReference>
<evidence type="ECO:0000313" key="3">
    <source>
        <dbReference type="Proteomes" id="UP000007148"/>
    </source>
</evidence>
<name>G4T718_SERID</name>
<keyword evidence="3" id="KW-1185">Reference proteome</keyword>
<dbReference type="EMBL" id="CAFZ01000009">
    <property type="protein sequence ID" value="CCA67102.1"/>
    <property type="molecule type" value="Genomic_DNA"/>
</dbReference>
<dbReference type="Gene3D" id="3.40.50.150">
    <property type="entry name" value="Vaccinia Virus protein VP39"/>
    <property type="match status" value="1"/>
</dbReference>
<dbReference type="CDD" id="cd02440">
    <property type="entry name" value="AdoMet_MTases"/>
    <property type="match status" value="1"/>
</dbReference>
<feature type="region of interest" description="Disordered" evidence="1">
    <location>
        <begin position="492"/>
        <end position="523"/>
    </location>
</feature>
<dbReference type="InterPro" id="IPR029063">
    <property type="entry name" value="SAM-dependent_MTases_sf"/>
</dbReference>
<dbReference type="PANTHER" id="PTHR43591:SF24">
    <property type="entry name" value="2-METHOXY-6-POLYPRENYL-1,4-BENZOQUINOL METHYLASE, MITOCHONDRIAL"/>
    <property type="match status" value="1"/>
</dbReference>
<evidence type="ECO:0000313" key="2">
    <source>
        <dbReference type="EMBL" id="CCA67102.1"/>
    </source>
</evidence>
<evidence type="ECO:0000256" key="1">
    <source>
        <dbReference type="SAM" id="MobiDB-lite"/>
    </source>
</evidence>
<dbReference type="eggNOG" id="ENOG502S6PS">
    <property type="taxonomic scope" value="Eukaryota"/>
</dbReference>
<organism evidence="2 3">
    <name type="scientific">Serendipita indica (strain DSM 11827)</name>
    <name type="common">Root endophyte fungus</name>
    <name type="synonym">Piriformospora indica</name>
    <dbReference type="NCBI Taxonomy" id="1109443"/>
    <lineage>
        <taxon>Eukaryota</taxon>
        <taxon>Fungi</taxon>
        <taxon>Dikarya</taxon>
        <taxon>Basidiomycota</taxon>
        <taxon>Agaricomycotina</taxon>
        <taxon>Agaricomycetes</taxon>
        <taxon>Sebacinales</taxon>
        <taxon>Serendipitaceae</taxon>
        <taxon>Serendipita</taxon>
    </lineage>
</organism>
<feature type="region of interest" description="Disordered" evidence="1">
    <location>
        <begin position="451"/>
        <end position="472"/>
    </location>
</feature>
<protein>
    <recommendedName>
        <fullName evidence="4">Methyltransferase domain-containing protein</fullName>
    </recommendedName>
</protein>
<feature type="region of interest" description="Disordered" evidence="1">
    <location>
        <begin position="75"/>
        <end position="110"/>
    </location>
</feature>